<evidence type="ECO:0000313" key="1">
    <source>
        <dbReference type="EMBL" id="KAI9902401.1"/>
    </source>
</evidence>
<reference evidence="1" key="1">
    <citation type="submission" date="2022-10" db="EMBL/GenBank/DDBJ databases">
        <title>Complete Genome of Trichothecium roseum strain YXFP-22015, a Plant Pathogen Isolated from Citrus.</title>
        <authorList>
            <person name="Wang Y."/>
            <person name="Zhu L."/>
        </authorList>
    </citation>
    <scope>NUCLEOTIDE SEQUENCE</scope>
    <source>
        <strain evidence="1">YXFP-22015</strain>
    </source>
</reference>
<gene>
    <name evidence="1" type="ORF">N3K66_001753</name>
</gene>
<dbReference type="EMBL" id="CM047941">
    <property type="protein sequence ID" value="KAI9902401.1"/>
    <property type="molecule type" value="Genomic_DNA"/>
</dbReference>
<proteinExistence type="predicted"/>
<comment type="caution">
    <text evidence="1">The sequence shown here is derived from an EMBL/GenBank/DDBJ whole genome shotgun (WGS) entry which is preliminary data.</text>
</comment>
<name>A0ACC0V7P0_9HYPO</name>
<organism evidence="1 2">
    <name type="scientific">Trichothecium roseum</name>
    <dbReference type="NCBI Taxonomy" id="47278"/>
    <lineage>
        <taxon>Eukaryota</taxon>
        <taxon>Fungi</taxon>
        <taxon>Dikarya</taxon>
        <taxon>Ascomycota</taxon>
        <taxon>Pezizomycotina</taxon>
        <taxon>Sordariomycetes</taxon>
        <taxon>Hypocreomycetidae</taxon>
        <taxon>Hypocreales</taxon>
        <taxon>Hypocreales incertae sedis</taxon>
        <taxon>Trichothecium</taxon>
    </lineage>
</organism>
<evidence type="ECO:0000313" key="2">
    <source>
        <dbReference type="Proteomes" id="UP001163324"/>
    </source>
</evidence>
<sequence length="172" mass="17828">MSESKTPAEEAAIVLTPEERFARVQALFDRLVAAAPIYNFLLSGSTLASVAEGSVVVRLELSANHVNSRGGIHGAVSAAFVDFSTGLAIASVDGRPSTGASVDMHVSYLSVASAGDVVEIRAVAERVGRNLGYTTCRVVKMSPQGGGDEQVVALGQHSKYVSLPAGKKGAER</sequence>
<accession>A0ACC0V7P0</accession>
<protein>
    <submittedName>
        <fullName evidence="1">Uncharacterized protein</fullName>
    </submittedName>
</protein>
<dbReference type="Proteomes" id="UP001163324">
    <property type="component" value="Chromosome 2"/>
</dbReference>
<keyword evidence="2" id="KW-1185">Reference proteome</keyword>